<dbReference type="GO" id="GO:0015031">
    <property type="term" value="P:protein transport"/>
    <property type="evidence" value="ECO:0007669"/>
    <property type="project" value="UniProtKB-UniRule"/>
</dbReference>
<organism evidence="13 15">
    <name type="scientific">Pseudomonas tohonis</name>
    <dbReference type="NCBI Taxonomy" id="2725477"/>
    <lineage>
        <taxon>Bacteria</taxon>
        <taxon>Pseudomonadati</taxon>
        <taxon>Pseudomonadota</taxon>
        <taxon>Gammaproteobacteria</taxon>
        <taxon>Pseudomonadales</taxon>
        <taxon>Pseudomonadaceae</taxon>
        <taxon>Pseudomonas</taxon>
    </lineage>
</organism>
<evidence type="ECO:0000313" key="15">
    <source>
        <dbReference type="Proteomes" id="UP000509383"/>
    </source>
</evidence>
<dbReference type="KEGG" id="ptw:TUM18999_02250"/>
<evidence type="ECO:0000256" key="11">
    <source>
        <dbReference type="SAM" id="MobiDB-lite"/>
    </source>
</evidence>
<feature type="transmembrane region" description="Helical" evidence="10">
    <location>
        <begin position="7"/>
        <end position="31"/>
    </location>
</feature>
<evidence type="ECO:0000256" key="7">
    <source>
        <dbReference type="ARBA" id="ARBA00022927"/>
    </source>
</evidence>
<dbReference type="Proteomes" id="UP001054892">
    <property type="component" value="Unassembled WGS sequence"/>
</dbReference>
<dbReference type="NCBIfam" id="TIGR01352">
    <property type="entry name" value="tonB_Cterm"/>
    <property type="match status" value="1"/>
</dbReference>
<evidence type="ECO:0000256" key="2">
    <source>
        <dbReference type="ARBA" id="ARBA00006555"/>
    </source>
</evidence>
<evidence type="ECO:0000313" key="16">
    <source>
        <dbReference type="Proteomes" id="UP001054892"/>
    </source>
</evidence>
<dbReference type="SUPFAM" id="SSF74653">
    <property type="entry name" value="TolA/TonB C-terminal domain"/>
    <property type="match status" value="1"/>
</dbReference>
<keyword evidence="5 10" id="KW-0997">Cell inner membrane</keyword>
<comment type="function">
    <text evidence="10">Interacts with outer membrane receptor proteins that carry out high-affinity binding and energy dependent uptake into the periplasmic space of specific substrates. It could act to transduce energy from the cytoplasmic membrane to specific energy-requiring processes in the outer membrane, resulting in the release into the periplasm of ligands bound by these outer membrane proteins.</text>
</comment>
<keyword evidence="16" id="KW-1185">Reference proteome</keyword>
<evidence type="ECO:0000256" key="6">
    <source>
        <dbReference type="ARBA" id="ARBA00022692"/>
    </source>
</evidence>
<evidence type="ECO:0000256" key="1">
    <source>
        <dbReference type="ARBA" id="ARBA00004383"/>
    </source>
</evidence>
<dbReference type="GO" id="GO:0005886">
    <property type="term" value="C:plasma membrane"/>
    <property type="evidence" value="ECO:0007669"/>
    <property type="project" value="UniProtKB-SubCell"/>
</dbReference>
<feature type="domain" description="TonB C-terminal" evidence="12">
    <location>
        <begin position="151"/>
        <end position="246"/>
    </location>
</feature>
<keyword evidence="9 10" id="KW-0472">Membrane</keyword>
<evidence type="ECO:0000259" key="12">
    <source>
        <dbReference type="PROSITE" id="PS52015"/>
    </source>
</evidence>
<feature type="compositionally biased region" description="Low complexity" evidence="11">
    <location>
        <begin position="80"/>
        <end position="89"/>
    </location>
</feature>
<dbReference type="GO" id="GO:0030288">
    <property type="term" value="C:outer membrane-bounded periplasmic space"/>
    <property type="evidence" value="ECO:0007669"/>
    <property type="project" value="InterPro"/>
</dbReference>
<accession>A0A6J4DZ61</accession>
<keyword evidence="8 10" id="KW-1133">Transmembrane helix</keyword>
<keyword evidence="6 10" id="KW-0812">Transmembrane</keyword>
<feature type="region of interest" description="Disordered" evidence="11">
    <location>
        <begin position="56"/>
        <end position="153"/>
    </location>
</feature>
<comment type="similarity">
    <text evidence="2 10">Belongs to the TonB family.</text>
</comment>
<evidence type="ECO:0000256" key="4">
    <source>
        <dbReference type="ARBA" id="ARBA00022475"/>
    </source>
</evidence>
<dbReference type="InterPro" id="IPR003538">
    <property type="entry name" value="TonB"/>
</dbReference>
<dbReference type="PRINTS" id="PR01374">
    <property type="entry name" value="TONBPROTEIN"/>
</dbReference>
<comment type="subcellular location">
    <subcellularLocation>
        <location evidence="1 10">Cell inner membrane</location>
        <topology evidence="1 10">Single-pass membrane protein</topology>
        <orientation evidence="1 10">Periplasmic side</orientation>
    </subcellularLocation>
</comment>
<evidence type="ECO:0000256" key="5">
    <source>
        <dbReference type="ARBA" id="ARBA00022519"/>
    </source>
</evidence>
<dbReference type="EMBL" id="AP023189">
    <property type="protein sequence ID" value="BCG22034.1"/>
    <property type="molecule type" value="Genomic_DNA"/>
</dbReference>
<dbReference type="GO" id="GO:0055085">
    <property type="term" value="P:transmembrane transport"/>
    <property type="evidence" value="ECO:0007669"/>
    <property type="project" value="InterPro"/>
</dbReference>
<dbReference type="InterPro" id="IPR006260">
    <property type="entry name" value="TonB/TolA_C"/>
</dbReference>
<dbReference type="Proteomes" id="UP000509383">
    <property type="component" value="Chromosome"/>
</dbReference>
<feature type="compositionally biased region" description="Basic and acidic residues" evidence="11">
    <location>
        <begin position="101"/>
        <end position="118"/>
    </location>
</feature>
<dbReference type="InterPro" id="IPR051045">
    <property type="entry name" value="TonB-dependent_transducer"/>
</dbReference>
<keyword evidence="4 10" id="KW-1003">Cell membrane</keyword>
<keyword evidence="7 10" id="KW-0653">Protein transport</keyword>
<feature type="compositionally biased region" description="Pro residues" evidence="11">
    <location>
        <begin position="56"/>
        <end position="66"/>
    </location>
</feature>
<evidence type="ECO:0000256" key="8">
    <source>
        <dbReference type="ARBA" id="ARBA00022989"/>
    </source>
</evidence>
<dbReference type="PANTHER" id="PTHR33446">
    <property type="entry name" value="PROTEIN TONB-RELATED"/>
    <property type="match status" value="1"/>
</dbReference>
<protein>
    <recommendedName>
        <fullName evidence="10">Protein TonB</fullName>
    </recommendedName>
</protein>
<proteinExistence type="inferred from homology"/>
<dbReference type="PROSITE" id="PS52015">
    <property type="entry name" value="TONB_CTD"/>
    <property type="match status" value="1"/>
</dbReference>
<dbReference type="InterPro" id="IPR037682">
    <property type="entry name" value="TonB_C"/>
</dbReference>
<evidence type="ECO:0000256" key="9">
    <source>
        <dbReference type="ARBA" id="ARBA00023136"/>
    </source>
</evidence>
<keyword evidence="3 10" id="KW-0813">Transport</keyword>
<evidence type="ECO:0000313" key="14">
    <source>
        <dbReference type="EMBL" id="GJN52747.1"/>
    </source>
</evidence>
<dbReference type="RefSeq" id="WP_173178555.1">
    <property type="nucleotide sequence ID" value="NZ_AP023189.1"/>
</dbReference>
<evidence type="ECO:0000256" key="10">
    <source>
        <dbReference type="RuleBase" id="RU362123"/>
    </source>
</evidence>
<dbReference type="Pfam" id="PF03544">
    <property type="entry name" value="TonB_C"/>
    <property type="match status" value="1"/>
</dbReference>
<name>A0A6J4DZ61_9PSED</name>
<evidence type="ECO:0000256" key="3">
    <source>
        <dbReference type="ARBA" id="ARBA00022448"/>
    </source>
</evidence>
<dbReference type="EMBL" id="BQKM01000004">
    <property type="protein sequence ID" value="GJN52747.1"/>
    <property type="molecule type" value="Genomic_DNA"/>
</dbReference>
<feature type="compositionally biased region" description="Low complexity" evidence="11">
    <location>
        <begin position="132"/>
        <end position="148"/>
    </location>
</feature>
<dbReference type="GO" id="GO:0015891">
    <property type="term" value="P:siderophore transport"/>
    <property type="evidence" value="ECO:0007669"/>
    <property type="project" value="InterPro"/>
</dbReference>
<dbReference type="AlphaFoldDB" id="A0A6J4DZ61"/>
<evidence type="ECO:0000313" key="13">
    <source>
        <dbReference type="EMBL" id="BCG22034.1"/>
    </source>
</evidence>
<keyword evidence="10" id="KW-0735">Signal-anchor</keyword>
<dbReference type="Gene3D" id="3.30.1150.10">
    <property type="match status" value="1"/>
</dbReference>
<dbReference type="GO" id="GO:0031992">
    <property type="term" value="F:energy transducer activity"/>
    <property type="evidence" value="ECO:0007669"/>
    <property type="project" value="InterPro"/>
</dbReference>
<gene>
    <name evidence="13" type="primary">tonB-1</name>
    <name evidence="13" type="ORF">TUM18999_02250</name>
    <name evidence="14" type="ORF">TUM20286_24990</name>
</gene>
<reference evidence="13 15" key="1">
    <citation type="submission" date="2020-05" db="EMBL/GenBank/DDBJ databases">
        <title>Characterization of novel class B3 metallo-beta-lactamase from novel Pseudomonas species.</title>
        <authorList>
            <person name="Yamada K."/>
            <person name="Aoki K."/>
            <person name="Ishii Y."/>
        </authorList>
    </citation>
    <scope>NUCLEOTIDE SEQUENCE [LARGE SCALE GENOMIC DNA]</scope>
    <source>
        <strain evidence="13 15">TUM18999</strain>
        <strain evidence="14 16">TUM20286</strain>
    </source>
</reference>
<sequence length="246" mass="27101">MSQAKRNLWWAFSLLVVFGIHALVFVWALFWHATVEPIELPPAAMMIELEPLPAPAPVPTPPPPPRVEPEPDPLPKLAEAPKPTIAIAPKPKPKPKPPKPKPPEPKPEQKPQEQESTKETVSAPTTAAPSDAKPAAPQQSMASAPSQARETWQSKLMAHLARFKKYPEDARRRNFEGVNRLRFTVDGEGKVTAYSITGKSGSASLDRATLEMIRRAQPLPPPPPELLTDGVLEVTAPFVYSLDRRR</sequence>